<keyword evidence="3 9" id="KW-0997">Cell inner membrane</keyword>
<feature type="domain" description="POTRA" evidence="10">
    <location>
        <begin position="43"/>
        <end position="112"/>
    </location>
</feature>
<dbReference type="InterPro" id="IPR013685">
    <property type="entry name" value="POTRA_FtsQ_type"/>
</dbReference>
<dbReference type="KEGG" id="rfr:Rfer_3422"/>
<keyword evidence="12" id="KW-1185">Reference proteome</keyword>
<keyword evidence="8 9" id="KW-0131">Cell cycle</keyword>
<organism evidence="11 12">
    <name type="scientific">Albidiferax ferrireducens (strain ATCC BAA-621 / DSM 15236 / T118)</name>
    <name type="common">Rhodoferax ferrireducens</name>
    <dbReference type="NCBI Taxonomy" id="338969"/>
    <lineage>
        <taxon>Bacteria</taxon>
        <taxon>Pseudomonadati</taxon>
        <taxon>Pseudomonadota</taxon>
        <taxon>Betaproteobacteria</taxon>
        <taxon>Burkholderiales</taxon>
        <taxon>Comamonadaceae</taxon>
        <taxon>Rhodoferax</taxon>
    </lineage>
</organism>
<dbReference type="GO" id="GO:0043093">
    <property type="term" value="P:FtsZ-dependent cytokinesis"/>
    <property type="evidence" value="ECO:0007669"/>
    <property type="project" value="UniProtKB-UniRule"/>
</dbReference>
<dbReference type="HAMAP" id="MF_00911">
    <property type="entry name" value="FtsQ_subfam"/>
    <property type="match status" value="1"/>
</dbReference>
<dbReference type="EMBL" id="CP000267">
    <property type="protein sequence ID" value="ABD71131.1"/>
    <property type="molecule type" value="Genomic_DNA"/>
</dbReference>
<dbReference type="PANTHER" id="PTHR35851:SF1">
    <property type="entry name" value="CELL DIVISION PROTEIN FTSQ"/>
    <property type="match status" value="1"/>
</dbReference>
<evidence type="ECO:0000256" key="9">
    <source>
        <dbReference type="HAMAP-Rule" id="MF_00911"/>
    </source>
</evidence>
<evidence type="ECO:0000313" key="12">
    <source>
        <dbReference type="Proteomes" id="UP000008332"/>
    </source>
</evidence>
<dbReference type="InterPro" id="IPR045335">
    <property type="entry name" value="FtsQ_C_sf"/>
</dbReference>
<evidence type="ECO:0000256" key="4">
    <source>
        <dbReference type="ARBA" id="ARBA00022618"/>
    </source>
</evidence>
<evidence type="ECO:0000256" key="8">
    <source>
        <dbReference type="ARBA" id="ARBA00023306"/>
    </source>
</evidence>
<keyword evidence="7 9" id="KW-0472">Membrane</keyword>
<dbReference type="RefSeq" id="WP_011465694.1">
    <property type="nucleotide sequence ID" value="NC_007908.1"/>
</dbReference>
<evidence type="ECO:0000256" key="3">
    <source>
        <dbReference type="ARBA" id="ARBA00022519"/>
    </source>
</evidence>
<dbReference type="PANTHER" id="PTHR35851">
    <property type="entry name" value="CELL DIVISION PROTEIN FTSQ"/>
    <property type="match status" value="1"/>
</dbReference>
<sequence length="261" mass="28822">MKVSLPAPLDVKLMNLTASALFVALTLLLVSAGVLWASRLELFAIRAIAVTGEVTHNNAVTLRANVVPRLSGTFLTLDLMQARKAFESVPWVRQAVVHRDFPNRLRVQLLEHQAVAYWGAESESRLLNNFGEVFEANLGELEQDNLPRLNGPDGHSAQVLAMYQALQPPFELMDLGLEQLELTPRGGWRARLDTGAVLELGSGLSPEVLARTQRFLQTLTQVTSRYGRKPEALETADLRHQDGYAIRLRGVSTLAVALPKK</sequence>
<dbReference type="Gene3D" id="3.10.20.310">
    <property type="entry name" value="membrane protein fhac"/>
    <property type="match status" value="1"/>
</dbReference>
<dbReference type="InterPro" id="IPR034746">
    <property type="entry name" value="POTRA"/>
</dbReference>
<dbReference type="STRING" id="338969.Rfer_3422"/>
<evidence type="ECO:0000259" key="10">
    <source>
        <dbReference type="PROSITE" id="PS51779"/>
    </source>
</evidence>
<keyword evidence="4 9" id="KW-0132">Cell division</keyword>
<accession>Q21SX2</accession>
<dbReference type="GO" id="GO:0090529">
    <property type="term" value="P:cell septum assembly"/>
    <property type="evidence" value="ECO:0007669"/>
    <property type="project" value="InterPro"/>
</dbReference>
<keyword evidence="6 9" id="KW-1133">Transmembrane helix</keyword>
<dbReference type="Gene3D" id="3.40.50.11690">
    <property type="entry name" value="Cell division protein FtsQ/DivIB"/>
    <property type="match status" value="1"/>
</dbReference>
<dbReference type="InterPro" id="IPR026579">
    <property type="entry name" value="FtsQ"/>
</dbReference>
<protein>
    <recommendedName>
        <fullName evidence="9">Cell division protein FtsQ</fullName>
    </recommendedName>
</protein>
<evidence type="ECO:0000256" key="1">
    <source>
        <dbReference type="ARBA" id="ARBA00004370"/>
    </source>
</evidence>
<comment type="subunit">
    <text evidence="9">Part of a complex composed of FtsB, FtsL and FtsQ.</text>
</comment>
<comment type="subcellular location">
    <subcellularLocation>
        <location evidence="9">Cell inner membrane</location>
        <topology evidence="9">Single-pass type II membrane protein</topology>
    </subcellularLocation>
    <subcellularLocation>
        <location evidence="1">Membrane</location>
    </subcellularLocation>
    <text evidence="9">Localizes to the division septum.</text>
</comment>
<gene>
    <name evidence="9" type="primary">ftsQ</name>
    <name evidence="11" type="ordered locus">Rfer_3422</name>
</gene>
<dbReference type="Proteomes" id="UP000008332">
    <property type="component" value="Chromosome"/>
</dbReference>
<name>Q21SX2_ALBFT</name>
<evidence type="ECO:0000256" key="7">
    <source>
        <dbReference type="ARBA" id="ARBA00023136"/>
    </source>
</evidence>
<dbReference type="Pfam" id="PF08478">
    <property type="entry name" value="POTRA_1"/>
    <property type="match status" value="1"/>
</dbReference>
<evidence type="ECO:0000256" key="2">
    <source>
        <dbReference type="ARBA" id="ARBA00022475"/>
    </source>
</evidence>
<evidence type="ECO:0000313" key="11">
    <source>
        <dbReference type="EMBL" id="ABD71131.1"/>
    </source>
</evidence>
<evidence type="ECO:0000256" key="5">
    <source>
        <dbReference type="ARBA" id="ARBA00022692"/>
    </source>
</evidence>
<dbReference type="OrthoDB" id="9790370at2"/>
<dbReference type="PROSITE" id="PS51779">
    <property type="entry name" value="POTRA"/>
    <property type="match status" value="1"/>
</dbReference>
<dbReference type="AlphaFoldDB" id="Q21SX2"/>
<keyword evidence="2 9" id="KW-1003">Cell membrane</keyword>
<keyword evidence="5 9" id="KW-0812">Transmembrane</keyword>
<dbReference type="GO" id="GO:0005886">
    <property type="term" value="C:plasma membrane"/>
    <property type="evidence" value="ECO:0007669"/>
    <property type="project" value="UniProtKB-SubCell"/>
</dbReference>
<comment type="similarity">
    <text evidence="9">Belongs to the FtsQ/DivIB family. FtsQ subfamily.</text>
</comment>
<dbReference type="GO" id="GO:0032153">
    <property type="term" value="C:cell division site"/>
    <property type="evidence" value="ECO:0007669"/>
    <property type="project" value="UniProtKB-UniRule"/>
</dbReference>
<evidence type="ECO:0000256" key="6">
    <source>
        <dbReference type="ARBA" id="ARBA00022989"/>
    </source>
</evidence>
<dbReference type="InterPro" id="IPR005548">
    <property type="entry name" value="Cell_div_FtsQ/DivIB_C"/>
</dbReference>
<reference evidence="11" key="1">
    <citation type="submission" date="2006-02" db="EMBL/GenBank/DDBJ databases">
        <title>Complete sequence of Chromosome of Rhodoferax ferrireducens DSM 15236.</title>
        <authorList>
            <consortium name="US DOE Joint Genome Institute"/>
            <person name="Copeland A."/>
            <person name="Lucas S."/>
            <person name="Lapidus A."/>
            <person name="Barry K."/>
            <person name="Detter J.C."/>
            <person name="Glavina del Rio T."/>
            <person name="Hammon N."/>
            <person name="Israni S."/>
            <person name="Pitluck S."/>
            <person name="Brettin T."/>
            <person name="Bruce D."/>
            <person name="Han C."/>
            <person name="Tapia R."/>
            <person name="Gilna P."/>
            <person name="Kiss H."/>
            <person name="Schmutz J."/>
            <person name="Larimer F."/>
            <person name="Land M."/>
            <person name="Kyrpides N."/>
            <person name="Ivanova N."/>
            <person name="Richardson P."/>
        </authorList>
    </citation>
    <scope>NUCLEOTIDE SEQUENCE</scope>
    <source>
        <strain evidence="11">DSM 15236</strain>
    </source>
</reference>
<comment type="function">
    <text evidence="9">Essential cell division protein. May link together the upstream cell division proteins, which are predominantly cytoplasmic, with the downstream cell division proteins, which are predominantly periplasmic. May control correct divisome assembly.</text>
</comment>
<dbReference type="eggNOG" id="COG1589">
    <property type="taxonomic scope" value="Bacteria"/>
</dbReference>
<proteinExistence type="inferred from homology"/>
<dbReference type="Pfam" id="PF03799">
    <property type="entry name" value="FtsQ_DivIB_C"/>
    <property type="match status" value="1"/>
</dbReference>
<dbReference type="HOGENOM" id="CLU_064041_0_0_4"/>